<reference evidence="1" key="1">
    <citation type="submission" date="2017-04" db="EMBL/GenBank/DDBJ databases">
        <title>Population genomics of picophytoplankton unveils novel chromosome hypervariability.</title>
        <authorList>
            <consortium name="DOE Joint Genome Institute"/>
            <person name="Blanc-Mathieu R."/>
            <person name="Krasovec M."/>
            <person name="Hebrard M."/>
            <person name="Yau S."/>
            <person name="Desgranges E."/>
            <person name="Martin J."/>
            <person name="Schackwitz W."/>
            <person name="Kuo A."/>
            <person name="Salin G."/>
            <person name="Donnadieu C."/>
            <person name="Desdevises Y."/>
            <person name="Sanchez-Ferandin S."/>
            <person name="Moreau H."/>
            <person name="Rivals E."/>
            <person name="Grigoriev I.V."/>
            <person name="Grimsley N."/>
            <person name="Eyre-Walker A."/>
            <person name="Piganeau G."/>
        </authorList>
    </citation>
    <scope>NUCLEOTIDE SEQUENCE [LARGE SCALE GENOMIC DNA]</scope>
    <source>
        <strain evidence="1">RCC 1115</strain>
    </source>
</reference>
<organism evidence="1">
    <name type="scientific">Ostreococcus tauri</name>
    <name type="common">Marine green alga</name>
    <dbReference type="NCBI Taxonomy" id="70448"/>
    <lineage>
        <taxon>Eukaryota</taxon>
        <taxon>Viridiplantae</taxon>
        <taxon>Chlorophyta</taxon>
        <taxon>Mamiellophyceae</taxon>
        <taxon>Mamiellales</taxon>
        <taxon>Bathycoccaceae</taxon>
        <taxon>Ostreococcus</taxon>
    </lineage>
</organism>
<gene>
    <name evidence="1" type="ORF">BE221DRAFT_191547</name>
</gene>
<sequence>MSLARRARAVGFVLGVAVAAVAPLALRRDLARARRGVIDDRDAAREDGREADDREGARAGWMAMARRTATRDGRRQWNALVDAVAGSGVRALSERGL</sequence>
<name>A0A1Y5IJ76_OSTTA</name>
<evidence type="ECO:0000313" key="1">
    <source>
        <dbReference type="EMBL" id="OUS47015.1"/>
    </source>
</evidence>
<accession>A0A1Y5IJ76</accession>
<protein>
    <submittedName>
        <fullName evidence="1">Uncharacterized protein</fullName>
    </submittedName>
</protein>
<proteinExistence type="predicted"/>
<dbReference type="AlphaFoldDB" id="A0A1Y5IJ76"/>
<dbReference type="Proteomes" id="UP000195557">
    <property type="component" value="Unassembled WGS sequence"/>
</dbReference>
<dbReference type="EMBL" id="KZ155780">
    <property type="protein sequence ID" value="OUS47015.1"/>
    <property type="molecule type" value="Genomic_DNA"/>
</dbReference>